<feature type="transmembrane region" description="Helical" evidence="1">
    <location>
        <begin position="12"/>
        <end position="30"/>
    </location>
</feature>
<accession>A0ABR2MQ89</accession>
<evidence type="ECO:0000313" key="2">
    <source>
        <dbReference type="EMBL" id="KAK8965859.1"/>
    </source>
</evidence>
<dbReference type="PANTHER" id="PTHR34686:SF5">
    <property type="entry name" value="OS05G0451300 PROTEIN"/>
    <property type="match status" value="1"/>
</dbReference>
<keyword evidence="1" id="KW-1133">Transmembrane helix</keyword>
<keyword evidence="3" id="KW-1185">Reference proteome</keyword>
<name>A0ABR2MQ89_9ASPA</name>
<dbReference type="Proteomes" id="UP001412067">
    <property type="component" value="Unassembled WGS sequence"/>
</dbReference>
<gene>
    <name evidence="2" type="ORF">KSP40_PGU001887</name>
</gene>
<comment type="caution">
    <text evidence="2">The sequence shown here is derived from an EMBL/GenBank/DDBJ whole genome shotgun (WGS) entry which is preliminary data.</text>
</comment>
<dbReference type="EMBL" id="JBBWWR010000005">
    <property type="protein sequence ID" value="KAK8965859.1"/>
    <property type="molecule type" value="Genomic_DNA"/>
</dbReference>
<reference evidence="2 3" key="1">
    <citation type="journal article" date="2022" name="Nat. Plants">
        <title>Genomes of leafy and leafless Platanthera orchids illuminate the evolution of mycoheterotrophy.</title>
        <authorList>
            <person name="Li M.H."/>
            <person name="Liu K.W."/>
            <person name="Li Z."/>
            <person name="Lu H.C."/>
            <person name="Ye Q.L."/>
            <person name="Zhang D."/>
            <person name="Wang J.Y."/>
            <person name="Li Y.F."/>
            <person name="Zhong Z.M."/>
            <person name="Liu X."/>
            <person name="Yu X."/>
            <person name="Liu D.K."/>
            <person name="Tu X.D."/>
            <person name="Liu B."/>
            <person name="Hao Y."/>
            <person name="Liao X.Y."/>
            <person name="Jiang Y.T."/>
            <person name="Sun W.H."/>
            <person name="Chen J."/>
            <person name="Chen Y.Q."/>
            <person name="Ai Y."/>
            <person name="Zhai J.W."/>
            <person name="Wu S.S."/>
            <person name="Zhou Z."/>
            <person name="Hsiao Y.Y."/>
            <person name="Wu W.L."/>
            <person name="Chen Y.Y."/>
            <person name="Lin Y.F."/>
            <person name="Hsu J.L."/>
            <person name="Li C.Y."/>
            <person name="Wang Z.W."/>
            <person name="Zhao X."/>
            <person name="Zhong W.Y."/>
            <person name="Ma X.K."/>
            <person name="Ma L."/>
            <person name="Huang J."/>
            <person name="Chen G.Z."/>
            <person name="Huang M.Z."/>
            <person name="Huang L."/>
            <person name="Peng D.H."/>
            <person name="Luo Y.B."/>
            <person name="Zou S.Q."/>
            <person name="Chen S.P."/>
            <person name="Lan S."/>
            <person name="Tsai W.C."/>
            <person name="Van de Peer Y."/>
            <person name="Liu Z.J."/>
        </authorList>
    </citation>
    <scope>NUCLEOTIDE SEQUENCE [LARGE SCALE GENOMIC DNA]</scope>
    <source>
        <strain evidence="2">Lor288</strain>
    </source>
</reference>
<keyword evidence="1" id="KW-0472">Membrane</keyword>
<evidence type="ECO:0000313" key="3">
    <source>
        <dbReference type="Proteomes" id="UP001412067"/>
    </source>
</evidence>
<dbReference type="PANTHER" id="PTHR34686">
    <property type="entry name" value="MATERNAL EFFECT EMBRYO ARREST PROTEIN"/>
    <property type="match status" value="1"/>
</dbReference>
<keyword evidence="1" id="KW-0812">Transmembrane</keyword>
<sequence length="138" mass="15000">MLGEGMRVECIIAIEFAICAAGILGIALILETRSLRSQNPLSDINIGLVQENLESLLCSFLPFLSHFFQISYRLPQLLVTGTGFIKMEISHDSCFNLAAESTASLGHVSLHGNPATNDWIPSADLVLPVSHVPKRRGL</sequence>
<proteinExistence type="predicted"/>
<protein>
    <submittedName>
        <fullName evidence="2">Uncharacterized protein</fullName>
    </submittedName>
</protein>
<organism evidence="2 3">
    <name type="scientific">Platanthera guangdongensis</name>
    <dbReference type="NCBI Taxonomy" id="2320717"/>
    <lineage>
        <taxon>Eukaryota</taxon>
        <taxon>Viridiplantae</taxon>
        <taxon>Streptophyta</taxon>
        <taxon>Embryophyta</taxon>
        <taxon>Tracheophyta</taxon>
        <taxon>Spermatophyta</taxon>
        <taxon>Magnoliopsida</taxon>
        <taxon>Liliopsida</taxon>
        <taxon>Asparagales</taxon>
        <taxon>Orchidaceae</taxon>
        <taxon>Orchidoideae</taxon>
        <taxon>Orchideae</taxon>
        <taxon>Orchidinae</taxon>
        <taxon>Platanthera</taxon>
    </lineage>
</organism>
<evidence type="ECO:0000256" key="1">
    <source>
        <dbReference type="SAM" id="Phobius"/>
    </source>
</evidence>